<keyword evidence="10" id="KW-0325">Glycoprotein</keyword>
<proteinExistence type="inferred from homology"/>
<reference evidence="14" key="2">
    <citation type="submission" date="2025-08" db="UniProtKB">
        <authorList>
            <consortium name="Ensembl"/>
        </authorList>
    </citation>
    <scope>IDENTIFICATION</scope>
    <source>
        <strain evidence="14">Guanapo</strain>
    </source>
</reference>
<dbReference type="Proteomes" id="UP000242638">
    <property type="component" value="Unassembled WGS sequence"/>
</dbReference>
<comment type="subcellular location">
    <subcellularLocation>
        <location evidence="1">Secreted</location>
        <location evidence="1">Extracellular space</location>
        <location evidence="1">Extracellular matrix</location>
    </subcellularLocation>
</comment>
<dbReference type="Pfam" id="PF12662">
    <property type="entry name" value="cEGF"/>
    <property type="match status" value="3"/>
</dbReference>
<evidence type="ECO:0000256" key="6">
    <source>
        <dbReference type="ARBA" id="ARBA00022729"/>
    </source>
</evidence>
<dbReference type="PROSITE" id="PS50026">
    <property type="entry name" value="EGF_3"/>
    <property type="match status" value="3"/>
</dbReference>
<evidence type="ECO:0000256" key="5">
    <source>
        <dbReference type="ARBA" id="ARBA00022536"/>
    </source>
</evidence>
<feature type="domain" description="EGF-like" evidence="13">
    <location>
        <begin position="360"/>
        <end position="398"/>
    </location>
</feature>
<organism evidence="14 15">
    <name type="scientific">Poecilia reticulata</name>
    <name type="common">Guppy</name>
    <name type="synonym">Acanthophacelus reticulatus</name>
    <dbReference type="NCBI Taxonomy" id="8081"/>
    <lineage>
        <taxon>Eukaryota</taxon>
        <taxon>Metazoa</taxon>
        <taxon>Chordata</taxon>
        <taxon>Craniata</taxon>
        <taxon>Vertebrata</taxon>
        <taxon>Euteleostomi</taxon>
        <taxon>Actinopterygii</taxon>
        <taxon>Neopterygii</taxon>
        <taxon>Teleostei</taxon>
        <taxon>Neoteleostei</taxon>
        <taxon>Acanthomorphata</taxon>
        <taxon>Ovalentaria</taxon>
        <taxon>Atherinomorphae</taxon>
        <taxon>Cyprinodontiformes</taxon>
        <taxon>Poeciliidae</taxon>
        <taxon>Poeciliinae</taxon>
        <taxon>Poecilia</taxon>
    </lineage>
</organism>
<evidence type="ECO:0000256" key="7">
    <source>
        <dbReference type="ARBA" id="ARBA00022737"/>
    </source>
</evidence>
<dbReference type="GO" id="GO:0071944">
    <property type="term" value="C:cell periphery"/>
    <property type="evidence" value="ECO:0007669"/>
    <property type="project" value="UniProtKB-ARBA"/>
</dbReference>
<keyword evidence="15" id="KW-1185">Reference proteome</keyword>
<dbReference type="InterPro" id="IPR049883">
    <property type="entry name" value="NOTCH1_EGF-like"/>
</dbReference>
<evidence type="ECO:0000256" key="12">
    <source>
        <dbReference type="SAM" id="MobiDB-lite"/>
    </source>
</evidence>
<dbReference type="InterPro" id="IPR018097">
    <property type="entry name" value="EGF_Ca-bd_CS"/>
</dbReference>
<dbReference type="FunFam" id="2.10.25.10:FF:000139">
    <property type="entry name" value="Fibulin-1"/>
    <property type="match status" value="1"/>
</dbReference>
<dbReference type="Bgee" id="ENSPREG00000020646">
    <property type="expression patterns" value="Expressed in caudal fin and 1 other cell type or tissue"/>
</dbReference>
<evidence type="ECO:0000256" key="2">
    <source>
        <dbReference type="ARBA" id="ARBA00006127"/>
    </source>
</evidence>
<dbReference type="FunFam" id="2.10.25.10:FF:000038">
    <property type="entry name" value="Fibrillin 2"/>
    <property type="match status" value="1"/>
</dbReference>
<dbReference type="GO" id="GO:0005509">
    <property type="term" value="F:calcium ion binding"/>
    <property type="evidence" value="ECO:0007669"/>
    <property type="project" value="InterPro"/>
</dbReference>
<sequence>GLLMHSEGQGCNAHKYLNYPCGHIFLSCCEDEEGQSQSPLWTKEESRPTAVPRPGNVDECQSNTHSCRPNQRCVNTLGSFRCELQVRCPAGYQRKNGVCQDIDECIVNTHSCGRSSVCQNTAGSFRCNSKCVSGFMLDSHDNCIDINECSTLSGPCTAGSVCINTVGSYTCQQKTLMCNEGYHSGSDGTKCVDTDECQMGTHRCGAGQICQNLPGSYRCDCQTGYQYDAFRKVCTDINECWRFPGRLCAQTCENTKGSYRCSCTTGFSLALDGNNCEDVNECDNNPCSQECVNIYGSYQCYCREGYYLKEDRHTCEDIDECSQAIGNLCAFQCVNVVGSYRCACPPHGYVAAVNGRSCKDIDECMTGAHNCSFSQTCYNLQGSFKCLSFDFSSSRHCERIGCPPNSIDCQNSPLRITYHQLNFKTNAITPAQIFRIGPSPVYSGDNIVISIVKGNEGGYFSARKLNSFTGAVYLQRKVGDPKDFLIDVEMKLLRQGTFTSFLHIVPFYSRIKSFQ</sequence>
<dbReference type="FunFam" id="2.10.25.10:FF:000078">
    <property type="entry name" value="Fibulin-1"/>
    <property type="match status" value="1"/>
</dbReference>
<dbReference type="FunFam" id="2.10.25.10:FF:000341">
    <property type="entry name" value="Fibulin 2"/>
    <property type="match status" value="1"/>
</dbReference>
<evidence type="ECO:0000313" key="14">
    <source>
        <dbReference type="Ensembl" id="ENSPREP00000030492.1"/>
    </source>
</evidence>
<dbReference type="GO" id="GO:0030855">
    <property type="term" value="P:epithelial cell differentiation"/>
    <property type="evidence" value="ECO:0007669"/>
    <property type="project" value="UniProtKB-ARBA"/>
</dbReference>
<dbReference type="FunFam" id="2.10.25.10:FF:000005">
    <property type="entry name" value="Fibrillin 2"/>
    <property type="match status" value="1"/>
</dbReference>
<dbReference type="SMART" id="SM00181">
    <property type="entry name" value="EGF"/>
    <property type="match status" value="7"/>
</dbReference>
<comment type="caution">
    <text evidence="11">Lacks conserved residue(s) required for the propagation of feature annotation.</text>
</comment>
<keyword evidence="3" id="KW-0964">Secreted</keyword>
<dbReference type="InterPro" id="IPR001881">
    <property type="entry name" value="EGF-like_Ca-bd_dom"/>
</dbReference>
<dbReference type="PROSITE" id="PS00010">
    <property type="entry name" value="ASX_HYDROXYL"/>
    <property type="match status" value="4"/>
</dbReference>
<keyword evidence="7" id="KW-0677">Repeat</keyword>
<dbReference type="PROSITE" id="PS01187">
    <property type="entry name" value="EGF_CA"/>
    <property type="match status" value="3"/>
</dbReference>
<evidence type="ECO:0000256" key="3">
    <source>
        <dbReference type="ARBA" id="ARBA00022525"/>
    </source>
</evidence>
<comment type="similarity">
    <text evidence="2">Belongs to the fibulin family.</text>
</comment>
<evidence type="ECO:0000313" key="15">
    <source>
        <dbReference type="Proteomes" id="UP000242638"/>
    </source>
</evidence>
<name>A0A3P9Q8J4_POERE</name>
<reference evidence="15" key="1">
    <citation type="submission" date="2013-11" db="EMBL/GenBank/DDBJ databases">
        <title>The genomic landscape of the Guanapo guppy.</title>
        <authorList>
            <person name="Kuenstner A."/>
            <person name="Dreyer C."/>
        </authorList>
    </citation>
    <scope>NUCLEOTIDE SEQUENCE</scope>
    <source>
        <strain evidence="15">Guanapo</strain>
    </source>
</reference>
<dbReference type="InterPro" id="IPR050751">
    <property type="entry name" value="ECM_structural_protein"/>
</dbReference>
<evidence type="ECO:0000256" key="8">
    <source>
        <dbReference type="ARBA" id="ARBA00022837"/>
    </source>
</evidence>
<evidence type="ECO:0000256" key="11">
    <source>
        <dbReference type="PROSITE-ProRule" id="PRU00076"/>
    </source>
</evidence>
<dbReference type="OMA" id="QICSNTF"/>
<keyword evidence="9" id="KW-1015">Disulfide bond</keyword>
<dbReference type="InterPro" id="IPR055088">
    <property type="entry name" value="Fibulin_C"/>
</dbReference>
<dbReference type="SUPFAM" id="SSF57196">
    <property type="entry name" value="EGF/Laminin"/>
    <property type="match status" value="1"/>
</dbReference>
<evidence type="ECO:0000256" key="4">
    <source>
        <dbReference type="ARBA" id="ARBA00022530"/>
    </source>
</evidence>
<keyword evidence="6" id="KW-0732">Signal</keyword>
<reference evidence="14" key="3">
    <citation type="submission" date="2025-09" db="UniProtKB">
        <authorList>
            <consortium name="Ensembl"/>
        </authorList>
    </citation>
    <scope>IDENTIFICATION</scope>
    <source>
        <strain evidence="14">Guanapo</strain>
    </source>
</reference>
<dbReference type="CDD" id="cd00054">
    <property type="entry name" value="EGF_CA"/>
    <property type="match status" value="5"/>
</dbReference>
<dbReference type="PANTHER" id="PTHR24034:SF158">
    <property type="entry name" value="FIBULIN 2"/>
    <property type="match status" value="1"/>
</dbReference>
<dbReference type="SMART" id="SM00179">
    <property type="entry name" value="EGF_CA"/>
    <property type="match status" value="8"/>
</dbReference>
<dbReference type="Pfam" id="PF07645">
    <property type="entry name" value="EGF_CA"/>
    <property type="match status" value="4"/>
</dbReference>
<dbReference type="InterPro" id="IPR000742">
    <property type="entry name" value="EGF"/>
</dbReference>
<keyword evidence="8" id="KW-0106">Calcium</keyword>
<protein>
    <recommendedName>
        <fullName evidence="13">EGF-like domain-containing protein</fullName>
    </recommendedName>
</protein>
<dbReference type="FunFam" id="2.10.25.10:FF:000010">
    <property type="entry name" value="Pro-epidermal growth factor"/>
    <property type="match status" value="2"/>
</dbReference>
<evidence type="ECO:0000256" key="1">
    <source>
        <dbReference type="ARBA" id="ARBA00004498"/>
    </source>
</evidence>
<dbReference type="STRING" id="8081.ENSPREP00000030492"/>
<keyword evidence="4" id="KW-0272">Extracellular matrix</keyword>
<feature type="domain" description="EGF-like" evidence="13">
    <location>
        <begin position="193"/>
        <end position="231"/>
    </location>
</feature>
<evidence type="ECO:0000256" key="9">
    <source>
        <dbReference type="ARBA" id="ARBA00023157"/>
    </source>
</evidence>
<dbReference type="GeneTree" id="ENSGT00940000156047"/>
<dbReference type="Pfam" id="PF22914">
    <property type="entry name" value="Fibulin_C"/>
    <property type="match status" value="1"/>
</dbReference>
<dbReference type="InterPro" id="IPR009030">
    <property type="entry name" value="Growth_fac_rcpt_cys_sf"/>
</dbReference>
<feature type="domain" description="EGF-like" evidence="13">
    <location>
        <begin position="278"/>
        <end position="316"/>
    </location>
</feature>
<accession>A0A3P9Q8J4</accession>
<dbReference type="InterPro" id="IPR026823">
    <property type="entry name" value="cEGF"/>
</dbReference>
<evidence type="ECO:0000256" key="10">
    <source>
        <dbReference type="ARBA" id="ARBA00023180"/>
    </source>
</evidence>
<dbReference type="PROSITE" id="PS01186">
    <property type="entry name" value="EGF_2"/>
    <property type="match status" value="2"/>
</dbReference>
<dbReference type="InterPro" id="IPR000152">
    <property type="entry name" value="EGF-type_Asp/Asn_hydroxyl_site"/>
</dbReference>
<dbReference type="SUPFAM" id="SSF57184">
    <property type="entry name" value="Growth factor receptor domain"/>
    <property type="match status" value="2"/>
</dbReference>
<dbReference type="PANTHER" id="PTHR24034">
    <property type="entry name" value="EGF-LIKE DOMAIN-CONTAINING PROTEIN"/>
    <property type="match status" value="1"/>
</dbReference>
<keyword evidence="5 11" id="KW-0245">EGF-like domain</keyword>
<feature type="region of interest" description="Disordered" evidence="12">
    <location>
        <begin position="39"/>
        <end position="66"/>
    </location>
</feature>
<dbReference type="Gene3D" id="2.10.25.10">
    <property type="entry name" value="Laminin"/>
    <property type="match status" value="8"/>
</dbReference>
<dbReference type="Ensembl" id="ENSPRET00000030837.1">
    <property type="protein sequence ID" value="ENSPREP00000030492.1"/>
    <property type="gene ID" value="ENSPREG00000020646.1"/>
</dbReference>
<dbReference type="AlphaFoldDB" id="A0A3P9Q8J4"/>
<evidence type="ECO:0000259" key="13">
    <source>
        <dbReference type="PROSITE" id="PS50026"/>
    </source>
</evidence>